<dbReference type="Gene3D" id="3.40.50.1820">
    <property type="entry name" value="alpha/beta hydrolase"/>
    <property type="match status" value="1"/>
</dbReference>
<reference evidence="1 2" key="1">
    <citation type="submission" date="2019-12" db="EMBL/GenBank/DDBJ databases">
        <authorList>
            <person name="Yuan C.-G."/>
        </authorList>
    </citation>
    <scope>NUCLEOTIDE SEQUENCE [LARGE SCALE GENOMIC DNA]</scope>
    <source>
        <strain evidence="1 2">KCTC 23863</strain>
    </source>
</reference>
<dbReference type="PANTHER" id="PTHR10061:SF0">
    <property type="entry name" value="S-FORMYLGLUTATHIONE HYDROLASE"/>
    <property type="match status" value="1"/>
</dbReference>
<dbReference type="SUPFAM" id="SSF53474">
    <property type="entry name" value="alpha/beta-Hydrolases"/>
    <property type="match status" value="1"/>
</dbReference>
<dbReference type="GO" id="GO:0005829">
    <property type="term" value="C:cytosol"/>
    <property type="evidence" value="ECO:0007669"/>
    <property type="project" value="TreeGrafter"/>
</dbReference>
<sequence length="46" mass="5330">LLEEACARAGQPLTLRRQDGYDHSYFFIATFIEDHLRWHATRLGGP</sequence>
<proteinExistence type="predicted"/>
<organism evidence="1 2">
    <name type="scientific">Microvirga makkahensis</name>
    <dbReference type="NCBI Taxonomy" id="1128670"/>
    <lineage>
        <taxon>Bacteria</taxon>
        <taxon>Pseudomonadati</taxon>
        <taxon>Pseudomonadota</taxon>
        <taxon>Alphaproteobacteria</taxon>
        <taxon>Hyphomicrobiales</taxon>
        <taxon>Methylobacteriaceae</taxon>
        <taxon>Microvirga</taxon>
    </lineage>
</organism>
<protein>
    <submittedName>
        <fullName evidence="1">S-formylglutathione hydrolase</fullName>
    </submittedName>
</protein>
<dbReference type="GO" id="GO:0018738">
    <property type="term" value="F:S-formylglutathione hydrolase activity"/>
    <property type="evidence" value="ECO:0007669"/>
    <property type="project" value="InterPro"/>
</dbReference>
<dbReference type="GO" id="GO:0046294">
    <property type="term" value="P:formaldehyde catabolic process"/>
    <property type="evidence" value="ECO:0007669"/>
    <property type="project" value="InterPro"/>
</dbReference>
<dbReference type="PANTHER" id="PTHR10061">
    <property type="entry name" value="S-FORMYLGLUTATHIONE HYDROLASE"/>
    <property type="match status" value="1"/>
</dbReference>
<dbReference type="Proteomes" id="UP000436483">
    <property type="component" value="Unassembled WGS sequence"/>
</dbReference>
<gene>
    <name evidence="1" type="ORF">GR328_24470</name>
</gene>
<feature type="non-terminal residue" evidence="1">
    <location>
        <position position="1"/>
    </location>
</feature>
<dbReference type="EMBL" id="WURB01000037">
    <property type="protein sequence ID" value="MXQ14548.1"/>
    <property type="molecule type" value="Genomic_DNA"/>
</dbReference>
<keyword evidence="2" id="KW-1185">Reference proteome</keyword>
<dbReference type="InterPro" id="IPR014186">
    <property type="entry name" value="S-formylglutathione_hydrol"/>
</dbReference>
<dbReference type="AlphaFoldDB" id="A0A7X3MWX6"/>
<name>A0A7X3MWX6_9HYPH</name>
<evidence type="ECO:0000313" key="2">
    <source>
        <dbReference type="Proteomes" id="UP000436483"/>
    </source>
</evidence>
<evidence type="ECO:0000313" key="1">
    <source>
        <dbReference type="EMBL" id="MXQ14548.1"/>
    </source>
</evidence>
<reference evidence="1 2" key="2">
    <citation type="submission" date="2020-01" db="EMBL/GenBank/DDBJ databases">
        <title>Microvirga sp. nov., an arsenate reduction bacterium isolated from Tibet hotspring sediments.</title>
        <authorList>
            <person name="Xian W.-D."/>
            <person name="Li W.-J."/>
        </authorList>
    </citation>
    <scope>NUCLEOTIDE SEQUENCE [LARGE SCALE GENOMIC DNA]</scope>
    <source>
        <strain evidence="1 2">KCTC 23863</strain>
    </source>
</reference>
<comment type="caution">
    <text evidence="1">The sequence shown here is derived from an EMBL/GenBank/DDBJ whole genome shotgun (WGS) entry which is preliminary data.</text>
</comment>
<accession>A0A7X3MWX6</accession>
<keyword evidence="1" id="KW-0378">Hydrolase</keyword>
<dbReference type="InterPro" id="IPR029058">
    <property type="entry name" value="AB_hydrolase_fold"/>
</dbReference>